<dbReference type="InterPro" id="IPR011009">
    <property type="entry name" value="Kinase-like_dom_sf"/>
</dbReference>
<feature type="domain" description="ABC1 atypical kinase-like" evidence="1">
    <location>
        <begin position="114"/>
        <end position="200"/>
    </location>
</feature>
<dbReference type="STRING" id="1806994.A0A507C183"/>
<dbReference type="Pfam" id="PF03109">
    <property type="entry name" value="ABC1"/>
    <property type="match status" value="3"/>
</dbReference>
<keyword evidence="3" id="KW-1185">Reference proteome</keyword>
<proteinExistence type="predicted"/>
<dbReference type="RefSeq" id="XP_031023105.1">
    <property type="nucleotide sequence ID" value="XM_031170956.1"/>
</dbReference>
<dbReference type="PANTHER" id="PTHR45890">
    <property type="entry name" value="AARF DOMAIN CONTAINING KINASE 2 (PREDICTED)"/>
    <property type="match status" value="1"/>
</dbReference>
<organism evidence="2 3">
    <name type="scientific">Synchytrium microbalum</name>
    <dbReference type="NCBI Taxonomy" id="1806994"/>
    <lineage>
        <taxon>Eukaryota</taxon>
        <taxon>Fungi</taxon>
        <taxon>Fungi incertae sedis</taxon>
        <taxon>Chytridiomycota</taxon>
        <taxon>Chytridiomycota incertae sedis</taxon>
        <taxon>Chytridiomycetes</taxon>
        <taxon>Synchytriales</taxon>
        <taxon>Synchytriaceae</taxon>
        <taxon>Synchytrium</taxon>
    </lineage>
</organism>
<dbReference type="GO" id="GO:0005739">
    <property type="term" value="C:mitochondrion"/>
    <property type="evidence" value="ECO:0007669"/>
    <property type="project" value="TreeGrafter"/>
</dbReference>
<accession>A0A507C183</accession>
<dbReference type="AlphaFoldDB" id="A0A507C183"/>
<reference evidence="2 3" key="1">
    <citation type="journal article" date="2019" name="Sci. Rep.">
        <title>Comparative genomics of chytrid fungi reveal insights into the obligate biotrophic and pathogenic lifestyle of Synchytrium endobioticum.</title>
        <authorList>
            <person name="van de Vossenberg B.T.L.H."/>
            <person name="Warris S."/>
            <person name="Nguyen H.D.T."/>
            <person name="van Gent-Pelzer M.P.E."/>
            <person name="Joly D.L."/>
            <person name="van de Geest H.C."/>
            <person name="Bonants P.J.M."/>
            <person name="Smith D.S."/>
            <person name="Levesque C.A."/>
            <person name="van der Lee T.A.J."/>
        </authorList>
    </citation>
    <scope>NUCLEOTIDE SEQUENCE [LARGE SCALE GENOMIC DNA]</scope>
    <source>
        <strain evidence="2 3">JEL517</strain>
    </source>
</reference>
<dbReference type="EMBL" id="QEAO01000040">
    <property type="protein sequence ID" value="TPX31746.1"/>
    <property type="molecule type" value="Genomic_DNA"/>
</dbReference>
<dbReference type="PANTHER" id="PTHR45890:SF1">
    <property type="entry name" value="AARF DOMAIN CONTAINING KINASE 2"/>
    <property type="match status" value="1"/>
</dbReference>
<dbReference type="OrthoDB" id="1290869at2759"/>
<feature type="domain" description="ABC1 atypical kinase-like" evidence="1">
    <location>
        <begin position="39"/>
        <end position="105"/>
    </location>
</feature>
<dbReference type="InterPro" id="IPR004147">
    <property type="entry name" value="ABC1_dom"/>
</dbReference>
<dbReference type="GeneID" id="42006253"/>
<dbReference type="SUPFAM" id="SSF56112">
    <property type="entry name" value="Protein kinase-like (PK-like)"/>
    <property type="match status" value="1"/>
</dbReference>
<evidence type="ECO:0000259" key="1">
    <source>
        <dbReference type="Pfam" id="PF03109"/>
    </source>
</evidence>
<dbReference type="InterPro" id="IPR052402">
    <property type="entry name" value="ADCK_kinase"/>
</dbReference>
<sequence>MVLLDPWPMVDKTGVLDLGQWSATRSDLFPNDVREVFSRLQNHVRPHSYHATRATIKAELGAEIEEIFEEFDGVPIGVGAIAQVYRAKLRGQPNNHNPAAKIMYPTPGVELKEQSSNYVAVKVLHPNVETEVYIDLLLLKWASQTISRISALRWVSLSDEAQTFSKMMIDQLDLAREARHLAQFRREFKKWRYITFPTPYRVRLSQDGHVECSVLEEDGVIETHRVLVEEHIDGSPLSKFLKCAPSTYDEELARLGLESFLEMLLINNHIHSDMHPGNILVTFVPTNVVENTIDKIQSAAIQLPRSHSRQTDDQTDDIQCTEFRAALAAMEGHYRPRLVLLDVGLSTTLSPVRRRDLIDLLRAIAEFRGRDAGHLMVERSRDPTTVIDQEGFAAKIDKIVLSVKKDTLALGRVGFGQILSDVLSSVRQHRVRLEGDFANIVVAIIVVEGIGRQLDDELDLLAATVPVLSRLDSQTKGEFRHIVGQGMLLHVARFLWGWTSGVDVTEYESYRILFPYPDP</sequence>
<gene>
    <name evidence="2" type="ORF">SmJEL517_g05028</name>
</gene>
<evidence type="ECO:0000313" key="2">
    <source>
        <dbReference type="EMBL" id="TPX31746.1"/>
    </source>
</evidence>
<protein>
    <recommendedName>
        <fullName evidence="1">ABC1 atypical kinase-like domain-containing protein</fullName>
    </recommendedName>
</protein>
<feature type="domain" description="ABC1 atypical kinase-like" evidence="1">
    <location>
        <begin position="223"/>
        <end position="282"/>
    </location>
</feature>
<evidence type="ECO:0000313" key="3">
    <source>
        <dbReference type="Proteomes" id="UP000319731"/>
    </source>
</evidence>
<name>A0A507C183_9FUNG</name>
<dbReference type="Proteomes" id="UP000319731">
    <property type="component" value="Unassembled WGS sequence"/>
</dbReference>
<comment type="caution">
    <text evidence="2">The sequence shown here is derived from an EMBL/GenBank/DDBJ whole genome shotgun (WGS) entry which is preliminary data.</text>
</comment>